<comment type="caution">
    <text evidence="2">The sequence shown here is derived from an EMBL/GenBank/DDBJ whole genome shotgun (WGS) entry which is preliminary data.</text>
</comment>
<name>A0A9J6EYT8_RHIMP</name>
<proteinExistence type="predicted"/>
<protein>
    <recommendedName>
        <fullName evidence="4">Tick transposon</fullName>
    </recommendedName>
</protein>
<evidence type="ECO:0000313" key="3">
    <source>
        <dbReference type="Proteomes" id="UP000821866"/>
    </source>
</evidence>
<feature type="compositionally biased region" description="Basic and acidic residues" evidence="1">
    <location>
        <begin position="317"/>
        <end position="343"/>
    </location>
</feature>
<reference evidence="2" key="1">
    <citation type="journal article" date="2020" name="Cell">
        <title>Large-Scale Comparative Analyses of Tick Genomes Elucidate Their Genetic Diversity and Vector Capacities.</title>
        <authorList>
            <consortium name="Tick Genome and Microbiome Consortium (TIGMIC)"/>
            <person name="Jia N."/>
            <person name="Wang J."/>
            <person name="Shi W."/>
            <person name="Du L."/>
            <person name="Sun Y."/>
            <person name="Zhan W."/>
            <person name="Jiang J.F."/>
            <person name="Wang Q."/>
            <person name="Zhang B."/>
            <person name="Ji P."/>
            <person name="Bell-Sakyi L."/>
            <person name="Cui X.M."/>
            <person name="Yuan T.T."/>
            <person name="Jiang B.G."/>
            <person name="Yang W.F."/>
            <person name="Lam T.T."/>
            <person name="Chang Q.C."/>
            <person name="Ding S.J."/>
            <person name="Wang X.J."/>
            <person name="Zhu J.G."/>
            <person name="Ruan X.D."/>
            <person name="Zhao L."/>
            <person name="Wei J.T."/>
            <person name="Ye R.Z."/>
            <person name="Que T.C."/>
            <person name="Du C.H."/>
            <person name="Zhou Y.H."/>
            <person name="Cheng J.X."/>
            <person name="Dai P.F."/>
            <person name="Guo W.B."/>
            <person name="Han X.H."/>
            <person name="Huang E.J."/>
            <person name="Li L.F."/>
            <person name="Wei W."/>
            <person name="Gao Y.C."/>
            <person name="Liu J.Z."/>
            <person name="Shao H.Z."/>
            <person name="Wang X."/>
            <person name="Wang C.C."/>
            <person name="Yang T.C."/>
            <person name="Huo Q.B."/>
            <person name="Li W."/>
            <person name="Chen H.Y."/>
            <person name="Chen S.E."/>
            <person name="Zhou L.G."/>
            <person name="Ni X.B."/>
            <person name="Tian J.H."/>
            <person name="Sheng Y."/>
            <person name="Liu T."/>
            <person name="Pan Y.S."/>
            <person name="Xia L.Y."/>
            <person name="Li J."/>
            <person name="Zhao F."/>
            <person name="Cao W.C."/>
        </authorList>
    </citation>
    <scope>NUCLEOTIDE SEQUENCE</scope>
    <source>
        <strain evidence="2">Rmic-2018</strain>
    </source>
</reference>
<sequence>MVSGTDLPATEFNPEEWSVVLNARQRSPRQQSKETEGTQSSKAAPAAETPARKTESPPSVSSKLDSTAVARPRLKRLPRLPVDDFNIVFRPSAGADLAQYNDVELRAAVVAKSGLHSVVADEDLVCTNLAKNIFTVSTSCADRVANYAKIRELTLRGKKLGFHAYRAPADGARAGIIYRAWNGESPQDLLQELRRANPLLPIVQARDMGRTSRSVLIHFMAEELPPSVKMFGILYAVFNFRPKVEACLDCRQVGHRRDVCPLPNRLTCSSCGQKHPEDYPCTPQCVICGDAHKTGDRACKQRFQRGFSRLSRPRQRPQQEHQQEQPEFQLEKESFPSIDDRNRSSRSKSPGRNRSSRSRSPRRNRGSKGKSPGRSASQSRDFSTKPEKGSPWSASRPAESVPLECFLKNGVSSLPVALVPTDGGAIRLSETEVFQEELRNISGHFLDISETSKTPVHHSSDVYRTRQTPKQMNAPFRKGRHYSHLLSSLRKASKAKFINSCYNEGDCNEGIDERKIQRKRTHQ</sequence>
<evidence type="ECO:0000313" key="2">
    <source>
        <dbReference type="EMBL" id="KAH8039300.1"/>
    </source>
</evidence>
<dbReference type="Proteomes" id="UP000821866">
    <property type="component" value="Chromosome 1"/>
</dbReference>
<dbReference type="VEuPathDB" id="VectorBase:LOC119181505"/>
<keyword evidence="3" id="KW-1185">Reference proteome</keyword>
<gene>
    <name evidence="2" type="ORF">HPB51_005546</name>
</gene>
<evidence type="ECO:0008006" key="4">
    <source>
        <dbReference type="Google" id="ProtNLM"/>
    </source>
</evidence>
<evidence type="ECO:0000256" key="1">
    <source>
        <dbReference type="SAM" id="MobiDB-lite"/>
    </source>
</evidence>
<dbReference type="AlphaFoldDB" id="A0A9J6EYT8"/>
<dbReference type="EMBL" id="JABSTU010000001">
    <property type="protein sequence ID" value="KAH8039300.1"/>
    <property type="molecule type" value="Genomic_DNA"/>
</dbReference>
<feature type="compositionally biased region" description="Polar residues" evidence="1">
    <location>
        <begin position="56"/>
        <end position="65"/>
    </location>
</feature>
<feature type="region of interest" description="Disordered" evidence="1">
    <location>
        <begin position="307"/>
        <end position="396"/>
    </location>
</feature>
<feature type="region of interest" description="Disordered" evidence="1">
    <location>
        <begin position="1"/>
        <end position="67"/>
    </location>
</feature>
<feature type="compositionally biased region" description="Basic residues" evidence="1">
    <location>
        <begin position="344"/>
        <end position="368"/>
    </location>
</feature>
<accession>A0A9J6EYT8</accession>
<reference evidence="2" key="2">
    <citation type="submission" date="2021-09" db="EMBL/GenBank/DDBJ databases">
        <authorList>
            <person name="Jia N."/>
            <person name="Wang J."/>
            <person name="Shi W."/>
            <person name="Du L."/>
            <person name="Sun Y."/>
            <person name="Zhan W."/>
            <person name="Jiang J."/>
            <person name="Wang Q."/>
            <person name="Zhang B."/>
            <person name="Ji P."/>
            <person name="Sakyi L.B."/>
            <person name="Cui X."/>
            <person name="Yuan T."/>
            <person name="Jiang B."/>
            <person name="Yang W."/>
            <person name="Lam T.T.-Y."/>
            <person name="Chang Q."/>
            <person name="Ding S."/>
            <person name="Wang X."/>
            <person name="Zhu J."/>
            <person name="Ruan X."/>
            <person name="Zhao L."/>
            <person name="Wei J."/>
            <person name="Que T."/>
            <person name="Du C."/>
            <person name="Cheng J."/>
            <person name="Dai P."/>
            <person name="Han X."/>
            <person name="Huang E."/>
            <person name="Gao Y."/>
            <person name="Liu J."/>
            <person name="Shao H."/>
            <person name="Ye R."/>
            <person name="Li L."/>
            <person name="Wei W."/>
            <person name="Wang X."/>
            <person name="Wang C."/>
            <person name="Huo Q."/>
            <person name="Li W."/>
            <person name="Guo W."/>
            <person name="Chen H."/>
            <person name="Chen S."/>
            <person name="Zhou L."/>
            <person name="Zhou L."/>
            <person name="Ni X."/>
            <person name="Tian J."/>
            <person name="Zhou Y."/>
            <person name="Sheng Y."/>
            <person name="Liu T."/>
            <person name="Pan Y."/>
            <person name="Xia L."/>
            <person name="Li J."/>
            <person name="Zhao F."/>
            <person name="Cao W."/>
        </authorList>
    </citation>
    <scope>NUCLEOTIDE SEQUENCE</scope>
    <source>
        <strain evidence="2">Rmic-2018</strain>
        <tissue evidence="2">Larvae</tissue>
    </source>
</reference>
<organism evidence="2 3">
    <name type="scientific">Rhipicephalus microplus</name>
    <name type="common">Cattle tick</name>
    <name type="synonym">Boophilus microplus</name>
    <dbReference type="NCBI Taxonomy" id="6941"/>
    <lineage>
        <taxon>Eukaryota</taxon>
        <taxon>Metazoa</taxon>
        <taxon>Ecdysozoa</taxon>
        <taxon>Arthropoda</taxon>
        <taxon>Chelicerata</taxon>
        <taxon>Arachnida</taxon>
        <taxon>Acari</taxon>
        <taxon>Parasitiformes</taxon>
        <taxon>Ixodida</taxon>
        <taxon>Ixodoidea</taxon>
        <taxon>Ixodidae</taxon>
        <taxon>Rhipicephalinae</taxon>
        <taxon>Rhipicephalus</taxon>
        <taxon>Boophilus</taxon>
    </lineage>
</organism>